<dbReference type="AlphaFoldDB" id="A0AAD8ANE9"/>
<feature type="non-terminal residue" evidence="1">
    <location>
        <position position="1"/>
    </location>
</feature>
<sequence length="72" mass="8485">NDVFLNRHRTPDHLPIFTNRNVARIERKRRTSHGKMFTFTVSLRAKPMFNSPLNSIFLIVKTDLYMGLQLIV</sequence>
<reference evidence="1" key="1">
    <citation type="journal article" date="2023" name="IScience">
        <title>Live-bearing cockroach genome reveals convergent evolutionary mechanisms linked to viviparity in insects and beyond.</title>
        <authorList>
            <person name="Fouks B."/>
            <person name="Harrison M.C."/>
            <person name="Mikhailova A.A."/>
            <person name="Marchal E."/>
            <person name="English S."/>
            <person name="Carruthers M."/>
            <person name="Jennings E.C."/>
            <person name="Chiamaka E.L."/>
            <person name="Frigard R.A."/>
            <person name="Pippel M."/>
            <person name="Attardo G.M."/>
            <person name="Benoit J.B."/>
            <person name="Bornberg-Bauer E."/>
            <person name="Tobe S.S."/>
        </authorList>
    </citation>
    <scope>NUCLEOTIDE SEQUENCE</scope>
    <source>
        <strain evidence="1">Stay&amp;Tobe</strain>
    </source>
</reference>
<accession>A0AAD8ANE9</accession>
<comment type="caution">
    <text evidence="1">The sequence shown here is derived from an EMBL/GenBank/DDBJ whole genome shotgun (WGS) entry which is preliminary data.</text>
</comment>
<proteinExistence type="predicted"/>
<reference evidence="1" key="2">
    <citation type="submission" date="2023-05" db="EMBL/GenBank/DDBJ databases">
        <authorList>
            <person name="Fouks B."/>
        </authorList>
    </citation>
    <scope>NUCLEOTIDE SEQUENCE</scope>
    <source>
        <strain evidence="1">Stay&amp;Tobe</strain>
        <tissue evidence="1">Testes</tissue>
    </source>
</reference>
<gene>
    <name evidence="1" type="ORF">L9F63_000975</name>
</gene>
<keyword evidence="2" id="KW-1185">Reference proteome</keyword>
<name>A0AAD8ANE9_DIPPU</name>
<evidence type="ECO:0000313" key="1">
    <source>
        <dbReference type="EMBL" id="KAJ9600863.1"/>
    </source>
</evidence>
<organism evidence="1 2">
    <name type="scientific">Diploptera punctata</name>
    <name type="common">Pacific beetle cockroach</name>
    <dbReference type="NCBI Taxonomy" id="6984"/>
    <lineage>
        <taxon>Eukaryota</taxon>
        <taxon>Metazoa</taxon>
        <taxon>Ecdysozoa</taxon>
        <taxon>Arthropoda</taxon>
        <taxon>Hexapoda</taxon>
        <taxon>Insecta</taxon>
        <taxon>Pterygota</taxon>
        <taxon>Neoptera</taxon>
        <taxon>Polyneoptera</taxon>
        <taxon>Dictyoptera</taxon>
        <taxon>Blattodea</taxon>
        <taxon>Blaberoidea</taxon>
        <taxon>Blaberidae</taxon>
        <taxon>Diplopterinae</taxon>
        <taxon>Diploptera</taxon>
    </lineage>
</organism>
<evidence type="ECO:0000313" key="2">
    <source>
        <dbReference type="Proteomes" id="UP001233999"/>
    </source>
</evidence>
<protein>
    <submittedName>
        <fullName evidence="1">Uncharacterized protein</fullName>
    </submittedName>
</protein>
<feature type="non-terminal residue" evidence="1">
    <location>
        <position position="72"/>
    </location>
</feature>
<dbReference type="Proteomes" id="UP001233999">
    <property type="component" value="Unassembled WGS sequence"/>
</dbReference>
<dbReference type="EMBL" id="JASPKZ010000043">
    <property type="protein sequence ID" value="KAJ9600863.1"/>
    <property type="molecule type" value="Genomic_DNA"/>
</dbReference>